<gene>
    <name evidence="6" type="ORF">J5N97_022628</name>
</gene>
<dbReference type="InterPro" id="IPR001902">
    <property type="entry name" value="SLC26A/SulP_fam"/>
</dbReference>
<keyword evidence="3" id="KW-1133">Transmembrane helix</keyword>
<organism evidence="6 7">
    <name type="scientific">Dioscorea zingiberensis</name>
    <dbReference type="NCBI Taxonomy" id="325984"/>
    <lineage>
        <taxon>Eukaryota</taxon>
        <taxon>Viridiplantae</taxon>
        <taxon>Streptophyta</taxon>
        <taxon>Embryophyta</taxon>
        <taxon>Tracheophyta</taxon>
        <taxon>Spermatophyta</taxon>
        <taxon>Magnoliopsida</taxon>
        <taxon>Liliopsida</taxon>
        <taxon>Dioscoreales</taxon>
        <taxon>Dioscoreaceae</taxon>
        <taxon>Dioscorea</taxon>
    </lineage>
</organism>
<name>A0A9D5HAR4_9LILI</name>
<proteinExistence type="predicted"/>
<dbReference type="Pfam" id="PF01740">
    <property type="entry name" value="STAS"/>
    <property type="match status" value="1"/>
</dbReference>
<comment type="subcellular location">
    <subcellularLocation>
        <location evidence="1">Membrane</location>
        <topology evidence="1">Multi-pass membrane protein</topology>
    </subcellularLocation>
</comment>
<keyword evidence="7" id="KW-1185">Reference proteome</keyword>
<evidence type="ECO:0000259" key="5">
    <source>
        <dbReference type="PROSITE" id="PS50801"/>
    </source>
</evidence>
<protein>
    <recommendedName>
        <fullName evidence="5">STAS domain-containing protein</fullName>
    </recommendedName>
</protein>
<keyword evidence="4" id="KW-0472">Membrane</keyword>
<reference evidence="6" key="2">
    <citation type="journal article" date="2022" name="Hortic Res">
        <title>The genome of Dioscorea zingiberensis sheds light on the biosynthesis, origin and evolution of the medicinally important diosgenin saponins.</title>
        <authorList>
            <person name="Li Y."/>
            <person name="Tan C."/>
            <person name="Li Z."/>
            <person name="Guo J."/>
            <person name="Li S."/>
            <person name="Chen X."/>
            <person name="Wang C."/>
            <person name="Dai X."/>
            <person name="Yang H."/>
            <person name="Song W."/>
            <person name="Hou L."/>
            <person name="Xu J."/>
            <person name="Tong Z."/>
            <person name="Xu A."/>
            <person name="Yuan X."/>
            <person name="Wang W."/>
            <person name="Yang Q."/>
            <person name="Chen L."/>
            <person name="Sun Z."/>
            <person name="Wang K."/>
            <person name="Pan B."/>
            <person name="Chen J."/>
            <person name="Bao Y."/>
            <person name="Liu F."/>
            <person name="Qi X."/>
            <person name="Gang D.R."/>
            <person name="Wen J."/>
            <person name="Li J."/>
        </authorList>
    </citation>
    <scope>NUCLEOTIDE SEQUENCE</scope>
    <source>
        <strain evidence="6">Dzin_1.0</strain>
    </source>
</reference>
<dbReference type="InterPro" id="IPR002645">
    <property type="entry name" value="STAS_dom"/>
</dbReference>
<evidence type="ECO:0000313" key="6">
    <source>
        <dbReference type="EMBL" id="KAJ0969751.1"/>
    </source>
</evidence>
<evidence type="ECO:0000313" key="7">
    <source>
        <dbReference type="Proteomes" id="UP001085076"/>
    </source>
</evidence>
<evidence type="ECO:0000256" key="1">
    <source>
        <dbReference type="ARBA" id="ARBA00004141"/>
    </source>
</evidence>
<dbReference type="OrthoDB" id="60033at2759"/>
<dbReference type="Gene3D" id="3.30.750.24">
    <property type="entry name" value="STAS domain"/>
    <property type="match status" value="1"/>
</dbReference>
<evidence type="ECO:0000256" key="3">
    <source>
        <dbReference type="ARBA" id="ARBA00022989"/>
    </source>
</evidence>
<evidence type="ECO:0000256" key="2">
    <source>
        <dbReference type="ARBA" id="ARBA00022692"/>
    </source>
</evidence>
<keyword evidence="2" id="KW-0812">Transmembrane</keyword>
<feature type="domain" description="STAS" evidence="5">
    <location>
        <begin position="167"/>
        <end position="212"/>
    </location>
</feature>
<dbReference type="InterPro" id="IPR036513">
    <property type="entry name" value="STAS_dom_sf"/>
</dbReference>
<dbReference type="GO" id="GO:0016020">
    <property type="term" value="C:membrane"/>
    <property type="evidence" value="ECO:0007669"/>
    <property type="project" value="UniProtKB-SubCell"/>
</dbReference>
<evidence type="ECO:0000256" key="4">
    <source>
        <dbReference type="ARBA" id="ARBA00023136"/>
    </source>
</evidence>
<dbReference type="AlphaFoldDB" id="A0A9D5HAR4"/>
<dbReference type="EMBL" id="JAGGNH010000006">
    <property type="protein sequence ID" value="KAJ0969751.1"/>
    <property type="molecule type" value="Genomic_DNA"/>
</dbReference>
<dbReference type="InterPro" id="IPR011547">
    <property type="entry name" value="SLC26A/SulP_dom"/>
</dbReference>
<dbReference type="SUPFAM" id="SSF52172">
    <property type="entry name" value="CheY-like"/>
    <property type="match status" value="1"/>
</dbReference>
<dbReference type="PANTHER" id="PTHR11814">
    <property type="entry name" value="SULFATE TRANSPORTER"/>
    <property type="match status" value="1"/>
</dbReference>
<dbReference type="SUPFAM" id="SSF52091">
    <property type="entry name" value="SpoIIaa-like"/>
    <property type="match status" value="1"/>
</dbReference>
<dbReference type="Gene3D" id="3.40.50.2300">
    <property type="match status" value="1"/>
</dbReference>
<comment type="caution">
    <text evidence="6">The sequence shown here is derived from an EMBL/GenBank/DDBJ whole genome shotgun (WGS) entry which is preliminary data.</text>
</comment>
<reference evidence="6" key="1">
    <citation type="submission" date="2021-03" db="EMBL/GenBank/DDBJ databases">
        <authorList>
            <person name="Li Z."/>
            <person name="Yang C."/>
        </authorList>
    </citation>
    <scope>NUCLEOTIDE SEQUENCE</scope>
    <source>
        <strain evidence="6">Dzin_1.0</strain>
        <tissue evidence="6">Leaf</tissue>
    </source>
</reference>
<dbReference type="Proteomes" id="UP001085076">
    <property type="component" value="Miscellaneous, Linkage group lg06"/>
</dbReference>
<dbReference type="GO" id="GO:0055085">
    <property type="term" value="P:transmembrane transport"/>
    <property type="evidence" value="ECO:0007669"/>
    <property type="project" value="InterPro"/>
</dbReference>
<dbReference type="Pfam" id="PF00916">
    <property type="entry name" value="Sulfate_transp"/>
    <property type="match status" value="1"/>
</dbReference>
<dbReference type="PROSITE" id="PS50801">
    <property type="entry name" value="STAS"/>
    <property type="match status" value="1"/>
</dbReference>
<dbReference type="InterPro" id="IPR011006">
    <property type="entry name" value="CheY-like_superfamily"/>
</dbReference>
<sequence>MLLVYTGYIVLYINIREKKEECSYMFTCMHVSLEFGHGDGVDLILTIVDSGSKALEFLGLLDGQRHEIDMNLIITDYCMRRMTGYDLLKKIKMMAIGLMNIVGSCTSCYVTTGAFSRSAINHYAGCKTAMSNVGVTLIDICSNIEIIGRWIEVEMDEGGKIVGLGFMILDLSSVSAIDTSGISFLMKLKKMVEKRDLQLVFTHTKEQQKKRN</sequence>
<accession>A0A9D5HAR4</accession>